<name>A0ABD1CGK8_CULPP</name>
<dbReference type="AlphaFoldDB" id="A0ABD1CGK8"/>
<dbReference type="SUPFAM" id="SSF50494">
    <property type="entry name" value="Trypsin-like serine proteases"/>
    <property type="match status" value="2"/>
</dbReference>
<dbReference type="InterPro" id="IPR043504">
    <property type="entry name" value="Peptidase_S1_PA_chymotrypsin"/>
</dbReference>
<dbReference type="PRINTS" id="PR00821">
    <property type="entry name" value="TAGLIPASE"/>
</dbReference>
<keyword evidence="3" id="KW-0964">Secreted</keyword>
<comment type="caution">
    <text evidence="8">The sequence shown here is derived from an EMBL/GenBank/DDBJ whole genome shotgun (WGS) entry which is preliminary data.</text>
</comment>
<dbReference type="InterPro" id="IPR001254">
    <property type="entry name" value="Trypsin_dom"/>
</dbReference>
<dbReference type="PROSITE" id="PS00135">
    <property type="entry name" value="TRYPSIN_SER"/>
    <property type="match status" value="1"/>
</dbReference>
<dbReference type="PANTHER" id="PTHR11610:SF178">
    <property type="entry name" value="LIPASE MEMBER H-A-LIKE PROTEIN"/>
    <property type="match status" value="1"/>
</dbReference>
<dbReference type="GO" id="GO:0005576">
    <property type="term" value="C:extracellular region"/>
    <property type="evidence" value="ECO:0007669"/>
    <property type="project" value="UniProtKB-SubCell"/>
</dbReference>
<dbReference type="PANTHER" id="PTHR11610">
    <property type="entry name" value="LIPASE"/>
    <property type="match status" value="1"/>
</dbReference>
<dbReference type="InterPro" id="IPR009003">
    <property type="entry name" value="Peptidase_S1_PA"/>
</dbReference>
<dbReference type="InterPro" id="IPR029058">
    <property type="entry name" value="AB_hydrolase_fold"/>
</dbReference>
<proteinExistence type="inferred from homology"/>
<reference evidence="8 9" key="1">
    <citation type="submission" date="2024-05" db="EMBL/GenBank/DDBJ databases">
        <title>Culex pipiens pipiens assembly and annotation.</title>
        <authorList>
            <person name="Alout H."/>
            <person name="Durand T."/>
        </authorList>
    </citation>
    <scope>NUCLEOTIDE SEQUENCE [LARGE SCALE GENOMIC DNA]</scope>
    <source>
        <strain evidence="8">HA-2024</strain>
        <tissue evidence="8">Whole body</tissue>
    </source>
</reference>
<evidence type="ECO:0000256" key="2">
    <source>
        <dbReference type="ARBA" id="ARBA00010701"/>
    </source>
</evidence>
<dbReference type="InterPro" id="IPR033116">
    <property type="entry name" value="TRYPSIN_SER"/>
</dbReference>
<evidence type="ECO:0000256" key="6">
    <source>
        <dbReference type="SAM" id="SignalP"/>
    </source>
</evidence>
<dbReference type="CDD" id="cd00190">
    <property type="entry name" value="Tryp_SPc"/>
    <property type="match status" value="1"/>
</dbReference>
<keyword evidence="6" id="KW-0732">Signal</keyword>
<dbReference type="Proteomes" id="UP001562425">
    <property type="component" value="Unassembled WGS sequence"/>
</dbReference>
<sequence>MTMIYLVLGILPLLLLLTVAQNDEPVMFPNERTTLDDCHLRYFKLVRYPASIPAAGQPTRFREFAHMAALGWTLPNGTILWQCGGSLIWENFQLKIVKILRHPEHTFSASYHDVALLKLERNVTLDQTVVPACLWSDGEVRFRAMVATGWGNTGFAQKRTPTLLKVSLKPIANEQCSEFYPPTRRLREGLQDQHLCAVDEEMDTCEGDSGGPLQVKLLHNSRMTPFVVGVTSFGGVCGTANPGVYAKVAFFYDWIMATMRDHGADGLEERFAPRLRHGLTREQFCVGNDVFLVPGSCDLLVGGVLDKWMFKENNVYHHTVALSLFGRDCGFGEHLIGTQYNISNVLKHETYNSTDIALIKLSYPFEWNSQVFPACLWTNQSHTPIVLNMTFAVKKDVTVNAVLHPMYNYDCQRSHPYEVEKIQLCLRNPMKNITCVRFSGLPTGQAFDFSNFTTEAALASFIDGISTGLADMAGDLIQTVMDNETIDQEVTFWCGRRGYSRLQQTFVNDSSIASKLDLSKPIAIITHGWLSYANVTWVQKMAGNYSKYVDSNVCAVDWSRYARYGYAIAAKRNTRLVGNYLTLFMQFLTRNGITPSKMTLIGHSLGAHVSAYACKNFSGQVKELYGLDAAGPLFTQPIDVGTKNRIASTDAGYVQLIYTTRYLLGVGDPIGQANFFPNGGYHPQPSCLLPMLTYADTYVPIACSHSHAHQLFTLSLNPAFVYKAKQCGTYPSYLLGLCLFNSNDVLGIYSKKLLGNFYFDQKLFYPFV</sequence>
<gene>
    <name evidence="8" type="ORF">pipiens_004647</name>
</gene>
<dbReference type="EMBL" id="JBEHCU010012426">
    <property type="protein sequence ID" value="KAL1375532.1"/>
    <property type="molecule type" value="Genomic_DNA"/>
</dbReference>
<evidence type="ECO:0000256" key="4">
    <source>
        <dbReference type="ARBA" id="ARBA00024195"/>
    </source>
</evidence>
<dbReference type="SMART" id="SM00020">
    <property type="entry name" value="Tryp_SPc"/>
    <property type="match status" value="1"/>
</dbReference>
<dbReference type="PROSITE" id="PS50240">
    <property type="entry name" value="TRYPSIN_DOM"/>
    <property type="match status" value="1"/>
</dbReference>
<accession>A0ABD1CGK8</accession>
<evidence type="ECO:0000259" key="7">
    <source>
        <dbReference type="PROSITE" id="PS50240"/>
    </source>
</evidence>
<evidence type="ECO:0000256" key="3">
    <source>
        <dbReference type="ARBA" id="ARBA00022525"/>
    </source>
</evidence>
<dbReference type="Gene3D" id="3.40.50.1820">
    <property type="entry name" value="alpha/beta hydrolase"/>
    <property type="match status" value="1"/>
</dbReference>
<dbReference type="Gene3D" id="2.40.10.10">
    <property type="entry name" value="Trypsin-like serine proteases"/>
    <property type="match status" value="2"/>
</dbReference>
<dbReference type="SUPFAM" id="SSF53474">
    <property type="entry name" value="alpha/beta-Hydrolases"/>
    <property type="match status" value="1"/>
</dbReference>
<dbReference type="Pfam" id="PF00089">
    <property type="entry name" value="Trypsin"/>
    <property type="match status" value="1"/>
</dbReference>
<feature type="chain" id="PRO_5044773592" description="Peptidase S1 domain-containing protein" evidence="6">
    <location>
        <begin position="21"/>
        <end position="768"/>
    </location>
</feature>
<evidence type="ECO:0000256" key="5">
    <source>
        <dbReference type="RuleBase" id="RU004262"/>
    </source>
</evidence>
<dbReference type="InterPro" id="IPR000734">
    <property type="entry name" value="TAG_lipase"/>
</dbReference>
<dbReference type="InterPro" id="IPR013818">
    <property type="entry name" value="Lipase"/>
</dbReference>
<comment type="similarity">
    <text evidence="4">Belongs to the peptidase S1 family. CLIP subfamily.</text>
</comment>
<feature type="domain" description="Peptidase S1" evidence="7">
    <location>
        <begin position="94"/>
        <end position="260"/>
    </location>
</feature>
<dbReference type="Pfam" id="PF00151">
    <property type="entry name" value="Lipase"/>
    <property type="match status" value="1"/>
</dbReference>
<feature type="signal peptide" evidence="6">
    <location>
        <begin position="1"/>
        <end position="20"/>
    </location>
</feature>
<evidence type="ECO:0000256" key="1">
    <source>
        <dbReference type="ARBA" id="ARBA00004613"/>
    </source>
</evidence>
<evidence type="ECO:0000313" key="9">
    <source>
        <dbReference type="Proteomes" id="UP001562425"/>
    </source>
</evidence>
<keyword evidence="9" id="KW-1185">Reference proteome</keyword>
<comment type="subcellular location">
    <subcellularLocation>
        <location evidence="1">Secreted</location>
    </subcellularLocation>
</comment>
<protein>
    <recommendedName>
        <fullName evidence="7">Peptidase S1 domain-containing protein</fullName>
    </recommendedName>
</protein>
<organism evidence="8 9">
    <name type="scientific">Culex pipiens pipiens</name>
    <name type="common">Northern house mosquito</name>
    <dbReference type="NCBI Taxonomy" id="38569"/>
    <lineage>
        <taxon>Eukaryota</taxon>
        <taxon>Metazoa</taxon>
        <taxon>Ecdysozoa</taxon>
        <taxon>Arthropoda</taxon>
        <taxon>Hexapoda</taxon>
        <taxon>Insecta</taxon>
        <taxon>Pterygota</taxon>
        <taxon>Neoptera</taxon>
        <taxon>Endopterygota</taxon>
        <taxon>Diptera</taxon>
        <taxon>Nematocera</taxon>
        <taxon>Culicoidea</taxon>
        <taxon>Culicidae</taxon>
        <taxon>Culicinae</taxon>
        <taxon>Culicini</taxon>
        <taxon>Culex</taxon>
        <taxon>Culex</taxon>
    </lineage>
</organism>
<comment type="similarity">
    <text evidence="2 5">Belongs to the AB hydrolase superfamily. Lipase family.</text>
</comment>
<evidence type="ECO:0000313" key="8">
    <source>
        <dbReference type="EMBL" id="KAL1375532.1"/>
    </source>
</evidence>